<dbReference type="Pfam" id="PF25250">
    <property type="entry name" value="DUF7852"/>
    <property type="match status" value="1"/>
</dbReference>
<dbReference type="OrthoDB" id="2381017at2"/>
<gene>
    <name evidence="2" type="ORF">Z968_06600</name>
</gene>
<dbReference type="RefSeq" id="WP_039254916.1">
    <property type="nucleotide sequence ID" value="NZ_JENJ01000023.1"/>
</dbReference>
<evidence type="ECO:0000259" key="1">
    <source>
        <dbReference type="Pfam" id="PF25250"/>
    </source>
</evidence>
<sequence>MSKTCRKHDLDNITNAEKIIYIIAYIIKYYNNAKSSKIQHKKNINISKEKNMKKTISVPIVISEKYIDIPIEYKVNTDYKACEINNIKNDVYLEKSDIIPIKINDISMCNKGKVFISGFIKNRIEYSTLENVKENTISGEIKYITSYIPFKCTTYINFPNYMKINSQNKFMKSINCSIKKSNIIGTTLYDNKNTIKALNSTFKSFEEKIVLKLNLVFTQEDVVNICDILPISKNK</sequence>
<evidence type="ECO:0000313" key="3">
    <source>
        <dbReference type="Proteomes" id="UP000030012"/>
    </source>
</evidence>
<evidence type="ECO:0000313" key="2">
    <source>
        <dbReference type="EMBL" id="KGM96382.1"/>
    </source>
</evidence>
<feature type="domain" description="DUF7852" evidence="1">
    <location>
        <begin position="36"/>
        <end position="136"/>
    </location>
</feature>
<name>A0A0A0I6B1_CLONO</name>
<dbReference type="InterPro" id="IPR057174">
    <property type="entry name" value="DUF7852"/>
</dbReference>
<dbReference type="Proteomes" id="UP000030012">
    <property type="component" value="Unassembled WGS sequence"/>
</dbReference>
<accession>A0A0A0I6B1</accession>
<proteinExistence type="predicted"/>
<dbReference type="AlphaFoldDB" id="A0A0A0I6B1"/>
<comment type="caution">
    <text evidence="2">The sequence shown here is derived from an EMBL/GenBank/DDBJ whole genome shotgun (WGS) entry which is preliminary data.</text>
</comment>
<organism evidence="2 3">
    <name type="scientific">Clostridium novyi A str. 4552</name>
    <dbReference type="NCBI Taxonomy" id="1444289"/>
    <lineage>
        <taxon>Bacteria</taxon>
        <taxon>Bacillati</taxon>
        <taxon>Bacillota</taxon>
        <taxon>Clostridia</taxon>
        <taxon>Eubacteriales</taxon>
        <taxon>Clostridiaceae</taxon>
        <taxon>Clostridium</taxon>
    </lineage>
</organism>
<protein>
    <recommendedName>
        <fullName evidence="1">DUF7852 domain-containing protein</fullName>
    </recommendedName>
</protein>
<dbReference type="EMBL" id="JENJ01000023">
    <property type="protein sequence ID" value="KGM96382.1"/>
    <property type="molecule type" value="Genomic_DNA"/>
</dbReference>
<reference evidence="2 3" key="1">
    <citation type="submission" date="2014-01" db="EMBL/GenBank/DDBJ databases">
        <title>Plasmidome dynamics in the species complex Clostridium novyi sensu lato converts strains of independent lineages into distinctly different pathogens.</title>
        <authorList>
            <person name="Skarin H."/>
            <person name="Segerman B."/>
        </authorList>
    </citation>
    <scope>NUCLEOTIDE SEQUENCE [LARGE SCALE GENOMIC DNA]</scope>
    <source>
        <strain evidence="2 3">4552</strain>
    </source>
</reference>